<sequence>MSPDFSRLFLVADFRAGFRCLVWFHTPIDTFQTDLGRSHPGFSRPSQLRRILSLSIRYYGLSFSHGGLAGGALEDQSGGGTSSHPNPDRLVILPFWEQTNLPP</sequence>
<dbReference type="EMBL" id="QPFP01000082">
    <property type="protein sequence ID" value="TEB23053.1"/>
    <property type="molecule type" value="Genomic_DNA"/>
</dbReference>
<protein>
    <submittedName>
        <fullName evidence="1">Uncharacterized protein</fullName>
    </submittedName>
</protein>
<evidence type="ECO:0000313" key="2">
    <source>
        <dbReference type="Proteomes" id="UP000298030"/>
    </source>
</evidence>
<name>A0A4Y7SME2_COPMI</name>
<reference evidence="1 2" key="1">
    <citation type="journal article" date="2019" name="Nat. Ecol. Evol.">
        <title>Megaphylogeny resolves global patterns of mushroom evolution.</title>
        <authorList>
            <person name="Varga T."/>
            <person name="Krizsan K."/>
            <person name="Foldi C."/>
            <person name="Dima B."/>
            <person name="Sanchez-Garcia M."/>
            <person name="Sanchez-Ramirez S."/>
            <person name="Szollosi G.J."/>
            <person name="Szarkandi J.G."/>
            <person name="Papp V."/>
            <person name="Albert L."/>
            <person name="Andreopoulos W."/>
            <person name="Angelini C."/>
            <person name="Antonin V."/>
            <person name="Barry K.W."/>
            <person name="Bougher N.L."/>
            <person name="Buchanan P."/>
            <person name="Buyck B."/>
            <person name="Bense V."/>
            <person name="Catcheside P."/>
            <person name="Chovatia M."/>
            <person name="Cooper J."/>
            <person name="Damon W."/>
            <person name="Desjardin D."/>
            <person name="Finy P."/>
            <person name="Geml J."/>
            <person name="Haridas S."/>
            <person name="Hughes K."/>
            <person name="Justo A."/>
            <person name="Karasinski D."/>
            <person name="Kautmanova I."/>
            <person name="Kiss B."/>
            <person name="Kocsube S."/>
            <person name="Kotiranta H."/>
            <person name="LaButti K.M."/>
            <person name="Lechner B.E."/>
            <person name="Liimatainen K."/>
            <person name="Lipzen A."/>
            <person name="Lukacs Z."/>
            <person name="Mihaltcheva S."/>
            <person name="Morgado L.N."/>
            <person name="Niskanen T."/>
            <person name="Noordeloos M.E."/>
            <person name="Ohm R.A."/>
            <person name="Ortiz-Santana B."/>
            <person name="Ovrebo C."/>
            <person name="Racz N."/>
            <person name="Riley R."/>
            <person name="Savchenko A."/>
            <person name="Shiryaev A."/>
            <person name="Soop K."/>
            <person name="Spirin V."/>
            <person name="Szebenyi C."/>
            <person name="Tomsovsky M."/>
            <person name="Tulloss R.E."/>
            <person name="Uehling J."/>
            <person name="Grigoriev I.V."/>
            <person name="Vagvolgyi C."/>
            <person name="Papp T."/>
            <person name="Martin F.M."/>
            <person name="Miettinen O."/>
            <person name="Hibbett D.S."/>
            <person name="Nagy L.G."/>
        </authorList>
    </citation>
    <scope>NUCLEOTIDE SEQUENCE [LARGE SCALE GENOMIC DNA]</scope>
    <source>
        <strain evidence="1 2">FP101781</strain>
    </source>
</reference>
<gene>
    <name evidence="1" type="ORF">FA13DRAFT_1740356</name>
</gene>
<dbReference type="Proteomes" id="UP000298030">
    <property type="component" value="Unassembled WGS sequence"/>
</dbReference>
<evidence type="ECO:0000313" key="1">
    <source>
        <dbReference type="EMBL" id="TEB23053.1"/>
    </source>
</evidence>
<organism evidence="1 2">
    <name type="scientific">Coprinellus micaceus</name>
    <name type="common">Glistening ink-cap mushroom</name>
    <name type="synonym">Coprinus micaceus</name>
    <dbReference type="NCBI Taxonomy" id="71717"/>
    <lineage>
        <taxon>Eukaryota</taxon>
        <taxon>Fungi</taxon>
        <taxon>Dikarya</taxon>
        <taxon>Basidiomycota</taxon>
        <taxon>Agaricomycotina</taxon>
        <taxon>Agaricomycetes</taxon>
        <taxon>Agaricomycetidae</taxon>
        <taxon>Agaricales</taxon>
        <taxon>Agaricineae</taxon>
        <taxon>Psathyrellaceae</taxon>
        <taxon>Coprinellus</taxon>
    </lineage>
</organism>
<comment type="caution">
    <text evidence="1">The sequence shown here is derived from an EMBL/GenBank/DDBJ whole genome shotgun (WGS) entry which is preliminary data.</text>
</comment>
<accession>A0A4Y7SME2</accession>
<proteinExistence type="predicted"/>
<keyword evidence="2" id="KW-1185">Reference proteome</keyword>
<dbReference type="AlphaFoldDB" id="A0A4Y7SME2"/>